<dbReference type="PROSITE" id="PS51462">
    <property type="entry name" value="NUDIX"/>
    <property type="match status" value="1"/>
</dbReference>
<keyword evidence="4" id="KW-1185">Reference proteome</keyword>
<feature type="domain" description="Nudix hydrolase" evidence="2">
    <location>
        <begin position="73"/>
        <end position="255"/>
    </location>
</feature>
<proteinExistence type="predicted"/>
<accession>A0ABD3M7H9</accession>
<reference evidence="3 4" key="1">
    <citation type="submission" date="2024-10" db="EMBL/GenBank/DDBJ databases">
        <title>Updated reference genomes for cyclostephanoid diatoms.</title>
        <authorList>
            <person name="Roberts W.R."/>
            <person name="Alverson A.J."/>
        </authorList>
    </citation>
    <scope>NUCLEOTIDE SEQUENCE [LARGE SCALE GENOMIC DNA]</scope>
    <source>
        <strain evidence="3 4">AJA232-27</strain>
    </source>
</reference>
<dbReference type="InterPro" id="IPR000086">
    <property type="entry name" value="NUDIX_hydrolase_dom"/>
</dbReference>
<comment type="caution">
    <text evidence="3">The sequence shown here is derived from an EMBL/GenBank/DDBJ whole genome shotgun (WGS) entry which is preliminary data.</text>
</comment>
<gene>
    <name evidence="3" type="ORF">ACHAWU_004203</name>
</gene>
<dbReference type="Gene3D" id="3.90.79.10">
    <property type="entry name" value="Nucleoside Triphosphate Pyrophosphohydrolase"/>
    <property type="match status" value="1"/>
</dbReference>
<sequence>MFSSSGNDNNADQSYYYTSFNGEEELLPIYELPSRSFFSSTTTYDPPHLTPIDPSTLISKGAYPIDTVHINGYLHTGHVVFVMDASRKLLFLQRSSNVITCPNSWSVLGEHTSIDDGSPWETVIRGIEEELGFRSFGHDTTNFPMMWNADFHPSHVTSSIKTRGANPLLPIRVTIRNITEYPLYYIRHYGSRNEGRVDRQLTYLWLVYFPKKEELMSWKLDEEVANSKWISLEDVATWLSNDAANVARSRSSSYEGDEINNESSGGGAKIGGEDGKDYDDGDGPDRGDFCHETIRSLYEVALAKMVQIHM</sequence>
<dbReference type="InterPro" id="IPR015797">
    <property type="entry name" value="NUDIX_hydrolase-like_dom_sf"/>
</dbReference>
<dbReference type="Proteomes" id="UP001530293">
    <property type="component" value="Unassembled WGS sequence"/>
</dbReference>
<evidence type="ECO:0000259" key="2">
    <source>
        <dbReference type="PROSITE" id="PS51462"/>
    </source>
</evidence>
<evidence type="ECO:0000313" key="3">
    <source>
        <dbReference type="EMBL" id="KAL3758122.1"/>
    </source>
</evidence>
<dbReference type="AlphaFoldDB" id="A0ABD3M7H9"/>
<dbReference type="EMBL" id="JALLBG020000240">
    <property type="protein sequence ID" value="KAL3758122.1"/>
    <property type="molecule type" value="Genomic_DNA"/>
</dbReference>
<dbReference type="Pfam" id="PF00293">
    <property type="entry name" value="NUDIX"/>
    <property type="match status" value="1"/>
</dbReference>
<feature type="region of interest" description="Disordered" evidence="1">
    <location>
        <begin position="250"/>
        <end position="285"/>
    </location>
</feature>
<evidence type="ECO:0000313" key="4">
    <source>
        <dbReference type="Proteomes" id="UP001530293"/>
    </source>
</evidence>
<organism evidence="3 4">
    <name type="scientific">Discostella pseudostelligera</name>
    <dbReference type="NCBI Taxonomy" id="259834"/>
    <lineage>
        <taxon>Eukaryota</taxon>
        <taxon>Sar</taxon>
        <taxon>Stramenopiles</taxon>
        <taxon>Ochrophyta</taxon>
        <taxon>Bacillariophyta</taxon>
        <taxon>Coscinodiscophyceae</taxon>
        <taxon>Thalassiosirophycidae</taxon>
        <taxon>Stephanodiscales</taxon>
        <taxon>Stephanodiscaceae</taxon>
        <taxon>Discostella</taxon>
    </lineage>
</organism>
<name>A0ABD3M7H9_9STRA</name>
<protein>
    <recommendedName>
        <fullName evidence="2">Nudix hydrolase domain-containing protein</fullName>
    </recommendedName>
</protein>
<evidence type="ECO:0000256" key="1">
    <source>
        <dbReference type="SAM" id="MobiDB-lite"/>
    </source>
</evidence>
<dbReference type="SUPFAM" id="SSF55811">
    <property type="entry name" value="Nudix"/>
    <property type="match status" value="1"/>
</dbReference>